<dbReference type="PROSITE" id="PS50893">
    <property type="entry name" value="ABC_TRANSPORTER_2"/>
    <property type="match status" value="1"/>
</dbReference>
<dbReference type="Pfam" id="PF00664">
    <property type="entry name" value="ABC_membrane"/>
    <property type="match status" value="1"/>
</dbReference>
<dbReference type="GO" id="GO:0005886">
    <property type="term" value="C:plasma membrane"/>
    <property type="evidence" value="ECO:0007669"/>
    <property type="project" value="UniProtKB-SubCell"/>
</dbReference>
<dbReference type="GO" id="GO:0034040">
    <property type="term" value="F:ATPase-coupled lipid transmembrane transporter activity"/>
    <property type="evidence" value="ECO:0007669"/>
    <property type="project" value="TreeGrafter"/>
</dbReference>
<feature type="domain" description="ABC transporter" evidence="8">
    <location>
        <begin position="332"/>
        <end position="545"/>
    </location>
</feature>
<evidence type="ECO:0000256" key="1">
    <source>
        <dbReference type="ARBA" id="ARBA00004651"/>
    </source>
</evidence>
<dbReference type="InterPro" id="IPR011527">
    <property type="entry name" value="ABC1_TM_dom"/>
</dbReference>
<evidence type="ECO:0000256" key="7">
    <source>
        <dbReference type="SAM" id="Phobius"/>
    </source>
</evidence>
<dbReference type="InterPro" id="IPR036640">
    <property type="entry name" value="ABC1_TM_sf"/>
</dbReference>
<dbReference type="Pfam" id="PF00005">
    <property type="entry name" value="ABC_tran"/>
    <property type="match status" value="1"/>
</dbReference>
<feature type="transmembrane region" description="Helical" evidence="7">
    <location>
        <begin position="29"/>
        <end position="47"/>
    </location>
</feature>
<dbReference type="SMART" id="SM00382">
    <property type="entry name" value="AAA"/>
    <property type="match status" value="1"/>
</dbReference>
<evidence type="ECO:0000259" key="9">
    <source>
        <dbReference type="PROSITE" id="PS50929"/>
    </source>
</evidence>
<dbReference type="PROSITE" id="PS00211">
    <property type="entry name" value="ABC_TRANSPORTER_1"/>
    <property type="match status" value="1"/>
</dbReference>
<dbReference type="EMBL" id="SGXF01000003">
    <property type="protein sequence ID" value="RZT00581.1"/>
    <property type="molecule type" value="Genomic_DNA"/>
</dbReference>
<protein>
    <submittedName>
        <fullName evidence="10">ATP-binding cassette subfamily B protein</fullName>
    </submittedName>
</protein>
<evidence type="ECO:0000256" key="5">
    <source>
        <dbReference type="ARBA" id="ARBA00022989"/>
    </source>
</evidence>
<evidence type="ECO:0000256" key="6">
    <source>
        <dbReference type="ARBA" id="ARBA00023136"/>
    </source>
</evidence>
<keyword evidence="5 7" id="KW-1133">Transmembrane helix</keyword>
<feature type="transmembrane region" description="Helical" evidence="7">
    <location>
        <begin position="54"/>
        <end position="75"/>
    </location>
</feature>
<keyword evidence="3" id="KW-0547">Nucleotide-binding</keyword>
<dbReference type="Gene3D" id="1.20.1560.10">
    <property type="entry name" value="ABC transporter type 1, transmembrane domain"/>
    <property type="match status" value="1"/>
</dbReference>
<dbReference type="Proteomes" id="UP000292927">
    <property type="component" value="Unassembled WGS sequence"/>
</dbReference>
<dbReference type="PROSITE" id="PS50929">
    <property type="entry name" value="ABC_TM1F"/>
    <property type="match status" value="1"/>
</dbReference>
<dbReference type="InterPro" id="IPR039421">
    <property type="entry name" value="Type_1_exporter"/>
</dbReference>
<dbReference type="InterPro" id="IPR003593">
    <property type="entry name" value="AAA+_ATPase"/>
</dbReference>
<reference evidence="10 11" key="1">
    <citation type="submission" date="2019-02" db="EMBL/GenBank/DDBJ databases">
        <title>Genomic Encyclopedia of Type Strains, Phase IV (KMG-IV): sequencing the most valuable type-strain genomes for metagenomic binning, comparative biology and taxonomic classification.</title>
        <authorList>
            <person name="Goeker M."/>
        </authorList>
    </citation>
    <scope>NUCLEOTIDE SEQUENCE [LARGE SCALE GENOMIC DNA]</scope>
    <source>
        <strain evidence="10 11">DSM 29486</strain>
    </source>
</reference>
<evidence type="ECO:0000256" key="2">
    <source>
        <dbReference type="ARBA" id="ARBA00022692"/>
    </source>
</evidence>
<dbReference type="InterPro" id="IPR017871">
    <property type="entry name" value="ABC_transporter-like_CS"/>
</dbReference>
<keyword evidence="2 7" id="KW-0812">Transmembrane</keyword>
<comment type="caution">
    <text evidence="10">The sequence shown here is derived from an EMBL/GenBank/DDBJ whole genome shotgun (WGS) entry which is preliminary data.</text>
</comment>
<accession>A0A4Q7PL38</accession>
<dbReference type="InterPro" id="IPR003439">
    <property type="entry name" value="ABC_transporter-like_ATP-bd"/>
</dbReference>
<name>A0A4Q7PL38_9FIRM</name>
<dbReference type="InterPro" id="IPR027417">
    <property type="entry name" value="P-loop_NTPase"/>
</dbReference>
<evidence type="ECO:0000313" key="11">
    <source>
        <dbReference type="Proteomes" id="UP000292927"/>
    </source>
</evidence>
<organism evidence="10 11">
    <name type="scientific">Cuneatibacter caecimuris</name>
    <dbReference type="NCBI Taxonomy" id="1796618"/>
    <lineage>
        <taxon>Bacteria</taxon>
        <taxon>Bacillati</taxon>
        <taxon>Bacillota</taxon>
        <taxon>Clostridia</taxon>
        <taxon>Lachnospirales</taxon>
        <taxon>Lachnospiraceae</taxon>
        <taxon>Cuneatibacter</taxon>
    </lineage>
</organism>
<dbReference type="AlphaFoldDB" id="A0A4Q7PL38"/>
<keyword evidence="6 7" id="KW-0472">Membrane</keyword>
<comment type="subcellular location">
    <subcellularLocation>
        <location evidence="1">Cell membrane</location>
        <topology evidence="1">Multi-pass membrane protein</topology>
    </subcellularLocation>
</comment>
<dbReference type="SUPFAM" id="SSF90123">
    <property type="entry name" value="ABC transporter transmembrane region"/>
    <property type="match status" value="1"/>
</dbReference>
<gene>
    <name evidence="10" type="ORF">EV209_1904</name>
</gene>
<proteinExistence type="predicted"/>
<dbReference type="RefSeq" id="WP_130435189.1">
    <property type="nucleotide sequence ID" value="NZ_SGXF01000003.1"/>
</dbReference>
<keyword evidence="11" id="KW-1185">Reference proteome</keyword>
<dbReference type="GO" id="GO:0140359">
    <property type="term" value="F:ABC-type transporter activity"/>
    <property type="evidence" value="ECO:0007669"/>
    <property type="project" value="InterPro"/>
</dbReference>
<dbReference type="SUPFAM" id="SSF52540">
    <property type="entry name" value="P-loop containing nucleoside triphosphate hydrolases"/>
    <property type="match status" value="1"/>
</dbReference>
<evidence type="ECO:0000259" key="8">
    <source>
        <dbReference type="PROSITE" id="PS50893"/>
    </source>
</evidence>
<evidence type="ECO:0000256" key="3">
    <source>
        <dbReference type="ARBA" id="ARBA00022741"/>
    </source>
</evidence>
<dbReference type="GO" id="GO:0016887">
    <property type="term" value="F:ATP hydrolysis activity"/>
    <property type="evidence" value="ECO:0007669"/>
    <property type="project" value="InterPro"/>
</dbReference>
<sequence>MREFRKLFEYTAGSRARLAVGMICRTAELVLSVFLMAGLIGDAVFLIQSEGMAAVVFLTLRLLPGFTAVMCLHIAGEYLAEQAAQQSAARMRGDFLNKLLEARMDAVYGLKGEQVLAVFSNDIQAAFTNLTQVLQVPANALALGGSGLAYIISMHWSMGILVLMIGFWQLAYSLTLSRRMRKISDRLILARGETCLWMESVLEGIETVRMDGLGGVAQEKYEKACLAEQKKAVAYGSLSGLIGGLNNTNGQFLEKGSIFLSGLLAAGGQLGISQVVQVSQLSGQVAQVLNVSRILTDTQMSVAGTAKVFGMMAGLLPEQPGQEAGAGGEPEIVLEHVAFSYQPGKPVWQDLNLKLRAGEIAVLAGESGGGKSTLLRLLLALYLPDSGRILINGADTRDWDRKALRKLIAYVPQKPVLFPGTVAENIMAGWNRDAEGARRAAKLAQIDEVIRKLPKGYETRITGGSGCFSGGELQRLALARAVYRNAPVWLLDEPSSALDSRNEEELYRCLESSREGRIILISTHRASAERIADRVVRAEGGKIWD</sequence>
<feature type="domain" description="ABC transmembrane type-1" evidence="9">
    <location>
        <begin position="18"/>
        <end position="290"/>
    </location>
</feature>
<evidence type="ECO:0000313" key="10">
    <source>
        <dbReference type="EMBL" id="RZT00581.1"/>
    </source>
</evidence>
<dbReference type="OrthoDB" id="9802264at2"/>
<dbReference type="PANTHER" id="PTHR24221">
    <property type="entry name" value="ATP-BINDING CASSETTE SUB-FAMILY B"/>
    <property type="match status" value="1"/>
</dbReference>
<feature type="transmembrane region" description="Helical" evidence="7">
    <location>
        <begin position="148"/>
        <end position="172"/>
    </location>
</feature>
<evidence type="ECO:0000256" key="4">
    <source>
        <dbReference type="ARBA" id="ARBA00022840"/>
    </source>
</evidence>
<dbReference type="PANTHER" id="PTHR24221:SF248">
    <property type="entry name" value="ABC TRANSPORTER TRANSMEMBRANE REGION"/>
    <property type="match status" value="1"/>
</dbReference>
<dbReference type="GO" id="GO:0005524">
    <property type="term" value="F:ATP binding"/>
    <property type="evidence" value="ECO:0007669"/>
    <property type="project" value="UniProtKB-KW"/>
</dbReference>
<dbReference type="Gene3D" id="3.40.50.300">
    <property type="entry name" value="P-loop containing nucleotide triphosphate hydrolases"/>
    <property type="match status" value="1"/>
</dbReference>
<keyword evidence="4 10" id="KW-0067">ATP-binding</keyword>